<dbReference type="PANTHER" id="PTHR46276:SF1">
    <property type="entry name" value="E3 UBIQUITIN-PROTEIN LIGASE UBR5"/>
    <property type="match status" value="1"/>
</dbReference>
<dbReference type="AlphaFoldDB" id="A0A7R8WWU6"/>
<accession>A0A7R8WWU6</accession>
<organism evidence="1">
    <name type="scientific">Cyprideis torosa</name>
    <dbReference type="NCBI Taxonomy" id="163714"/>
    <lineage>
        <taxon>Eukaryota</taxon>
        <taxon>Metazoa</taxon>
        <taxon>Ecdysozoa</taxon>
        <taxon>Arthropoda</taxon>
        <taxon>Crustacea</taxon>
        <taxon>Oligostraca</taxon>
        <taxon>Ostracoda</taxon>
        <taxon>Podocopa</taxon>
        <taxon>Podocopida</taxon>
        <taxon>Cytherocopina</taxon>
        <taxon>Cytheroidea</taxon>
        <taxon>Cytherideidae</taxon>
        <taxon>Cyprideis</taxon>
    </lineage>
</organism>
<proteinExistence type="predicted"/>
<dbReference type="EMBL" id="OB681929">
    <property type="protein sequence ID" value="CAD7236791.1"/>
    <property type="molecule type" value="Genomic_DNA"/>
</dbReference>
<evidence type="ECO:0000313" key="1">
    <source>
        <dbReference type="EMBL" id="CAD7236791.1"/>
    </source>
</evidence>
<dbReference type="GO" id="GO:0034450">
    <property type="term" value="F:ubiquitin-ubiquitin ligase activity"/>
    <property type="evidence" value="ECO:0007669"/>
    <property type="project" value="TreeGrafter"/>
</dbReference>
<dbReference type="OrthoDB" id="6356038at2759"/>
<protein>
    <submittedName>
        <fullName evidence="1">Uncharacterized protein</fullName>
    </submittedName>
</protein>
<dbReference type="GO" id="GO:0005737">
    <property type="term" value="C:cytoplasm"/>
    <property type="evidence" value="ECO:0007669"/>
    <property type="project" value="TreeGrafter"/>
</dbReference>
<gene>
    <name evidence="1" type="ORF">CTOB1V02_LOCUS14606</name>
</gene>
<sequence>MVEEMNEPLKFSGIAALYSELVAVTRDGVLCQWKWSSRTPHFDRTQVDRESDAFAPFPASQDRTSSTGGGEVGISLSMHRPPSDSMIIGGISFVLQSPPFRHPKTGPLRLEGEKVTLVAAASIRCSVATSSGKVATFFDESVDAVARRMEQTATAHPELTTEEDLITELKISPLFTCARLASGELFWW</sequence>
<name>A0A7R8WWU6_9CRUS</name>
<dbReference type="GO" id="GO:0000209">
    <property type="term" value="P:protein polyubiquitination"/>
    <property type="evidence" value="ECO:0007669"/>
    <property type="project" value="TreeGrafter"/>
</dbReference>
<dbReference type="GO" id="GO:0090263">
    <property type="term" value="P:positive regulation of canonical Wnt signaling pathway"/>
    <property type="evidence" value="ECO:0007669"/>
    <property type="project" value="TreeGrafter"/>
</dbReference>
<reference evidence="1" key="1">
    <citation type="submission" date="2020-11" db="EMBL/GenBank/DDBJ databases">
        <authorList>
            <person name="Tran Van P."/>
        </authorList>
    </citation>
    <scope>NUCLEOTIDE SEQUENCE</scope>
</reference>
<dbReference type="GO" id="GO:0005634">
    <property type="term" value="C:nucleus"/>
    <property type="evidence" value="ECO:0007669"/>
    <property type="project" value="TreeGrafter"/>
</dbReference>
<dbReference type="PANTHER" id="PTHR46276">
    <property type="entry name" value="E3 UBIQUITIN-PROTEIN LIGASE UBR5"/>
    <property type="match status" value="1"/>
</dbReference>